<proteinExistence type="predicted"/>
<evidence type="ECO:0000313" key="1">
    <source>
        <dbReference type="EMBL" id="TLD40057.1"/>
    </source>
</evidence>
<dbReference type="AlphaFoldDB" id="A0A533Q651"/>
<reference evidence="1 2" key="1">
    <citation type="submission" date="2019-04" db="EMBL/GenBank/DDBJ databases">
        <title>Genome of a novel bacterium Candidatus Jettenia ecosi reconstructed from metagenome of an anammox bioreactor.</title>
        <authorList>
            <person name="Mardanov A.V."/>
            <person name="Beletsky A.V."/>
            <person name="Ravin N.V."/>
            <person name="Botchkova E.A."/>
            <person name="Litti Y.V."/>
            <person name="Nozhevnikova A.N."/>
        </authorList>
    </citation>
    <scope>NUCLEOTIDE SEQUENCE [LARGE SCALE GENOMIC DNA]</scope>
    <source>
        <strain evidence="1">J2</strain>
    </source>
</reference>
<gene>
    <name evidence="1" type="ORF">JETT_3682</name>
</gene>
<protein>
    <submittedName>
        <fullName evidence="1">Uncharacterized protein</fullName>
    </submittedName>
</protein>
<dbReference type="Proteomes" id="UP000319783">
    <property type="component" value="Unassembled WGS sequence"/>
</dbReference>
<sequence length="38" mass="4402">MFKVSHEGKGEDYEVIIPGSTEEYSSSFFSWDPCIENR</sequence>
<organism evidence="1 2">
    <name type="scientific">Candidatus Jettenia ecosi</name>
    <dbReference type="NCBI Taxonomy" id="2494326"/>
    <lineage>
        <taxon>Bacteria</taxon>
        <taxon>Pseudomonadati</taxon>
        <taxon>Planctomycetota</taxon>
        <taxon>Candidatus Brocadiia</taxon>
        <taxon>Candidatus Brocadiales</taxon>
        <taxon>Candidatus Brocadiaceae</taxon>
        <taxon>Candidatus Jettenia</taxon>
    </lineage>
</organism>
<name>A0A533Q651_9BACT</name>
<accession>A0A533Q651</accession>
<comment type="caution">
    <text evidence="1">The sequence shown here is derived from an EMBL/GenBank/DDBJ whole genome shotgun (WGS) entry which is preliminary data.</text>
</comment>
<evidence type="ECO:0000313" key="2">
    <source>
        <dbReference type="Proteomes" id="UP000319783"/>
    </source>
</evidence>
<dbReference type="EMBL" id="SULG01000139">
    <property type="protein sequence ID" value="TLD40057.1"/>
    <property type="molecule type" value="Genomic_DNA"/>
</dbReference>